<protein>
    <submittedName>
        <fullName evidence="1">Uncharacterized protein</fullName>
    </submittedName>
</protein>
<dbReference type="EMBL" id="SLXB01000013">
    <property type="protein sequence ID" value="TCO91210.1"/>
    <property type="molecule type" value="Genomic_DNA"/>
</dbReference>
<dbReference type="Proteomes" id="UP000295600">
    <property type="component" value="Unassembled WGS sequence"/>
</dbReference>
<sequence>MFYCKNRKARIRKKPSLLFFKEVCIILPDELLQTDKHLRKFRILYMLQDR</sequence>
<reference evidence="1 2" key="1">
    <citation type="submission" date="2019-03" db="EMBL/GenBank/DDBJ databases">
        <title>Genomic Encyclopedia of Type Strains, Phase IV (KMG-IV): sequencing the most valuable type-strain genomes for metagenomic binning, comparative biology and taxonomic classification.</title>
        <authorList>
            <person name="Goeker M."/>
        </authorList>
    </citation>
    <scope>NUCLEOTIDE SEQUENCE [LARGE SCALE GENOMIC DNA]</scope>
    <source>
        <strain evidence="1 2">DSM 23917</strain>
    </source>
</reference>
<name>A0A4R2LKR8_9BACE</name>
<organism evidence="1 2">
    <name type="scientific">Prevotella heparinolytica</name>
    <dbReference type="NCBI Taxonomy" id="28113"/>
    <lineage>
        <taxon>Bacteria</taxon>
        <taxon>Pseudomonadati</taxon>
        <taxon>Bacteroidota</taxon>
        <taxon>Bacteroidia</taxon>
        <taxon>Bacteroidales</taxon>
        <taxon>Bacteroidaceae</taxon>
        <taxon>Bacteroides</taxon>
    </lineage>
</organism>
<accession>A0A4R2LKR8</accession>
<evidence type="ECO:0000313" key="2">
    <source>
        <dbReference type="Proteomes" id="UP000295600"/>
    </source>
</evidence>
<proteinExistence type="predicted"/>
<evidence type="ECO:0000313" key="1">
    <source>
        <dbReference type="EMBL" id="TCO91210.1"/>
    </source>
</evidence>
<comment type="caution">
    <text evidence="1">The sequence shown here is derived from an EMBL/GenBank/DDBJ whole genome shotgun (WGS) entry which is preliminary data.</text>
</comment>
<gene>
    <name evidence="1" type="ORF">EV202_1136</name>
</gene>
<dbReference type="AlphaFoldDB" id="A0A4R2LKR8"/>